<dbReference type="InterPro" id="IPR019422">
    <property type="entry name" value="7TM_GPCR_serpentine_rcpt_Srh"/>
</dbReference>
<dbReference type="Proteomes" id="UP000005237">
    <property type="component" value="Unassembled WGS sequence"/>
</dbReference>
<feature type="transmembrane region" description="Helical" evidence="1">
    <location>
        <begin position="106"/>
        <end position="128"/>
    </location>
</feature>
<dbReference type="Pfam" id="PF10318">
    <property type="entry name" value="7TM_GPCR_Srh"/>
    <property type="match status" value="1"/>
</dbReference>
<organism evidence="2 3">
    <name type="scientific">Caenorhabditis japonica</name>
    <dbReference type="NCBI Taxonomy" id="281687"/>
    <lineage>
        <taxon>Eukaryota</taxon>
        <taxon>Metazoa</taxon>
        <taxon>Ecdysozoa</taxon>
        <taxon>Nematoda</taxon>
        <taxon>Chromadorea</taxon>
        <taxon>Rhabditida</taxon>
        <taxon>Rhabditina</taxon>
        <taxon>Rhabditomorpha</taxon>
        <taxon>Rhabditoidea</taxon>
        <taxon>Rhabditidae</taxon>
        <taxon>Peloderinae</taxon>
        <taxon>Caenorhabditis</taxon>
    </lineage>
</organism>
<dbReference type="EnsemblMetazoa" id="CJA10106.1">
    <property type="protein sequence ID" value="CJA10106.1"/>
    <property type="gene ID" value="WBGene00129310"/>
</dbReference>
<dbReference type="PANTHER" id="PTHR46891">
    <property type="entry name" value="SERPENTINE RECEPTOR, CLASS H-RELATED"/>
    <property type="match status" value="1"/>
</dbReference>
<sequence length="160" mass="18452">MPCTPELSYNGRPLFVLSLDQKQTLFLMLFMTTSTLIQAVTFVVLTFSKLQLRARKRSVISNRTLLIQQKFAIALSIQSFIVILLLVLPVIYLITTVLFEYYNQLINNLACVIFSIHGVLSTIFMIIVHQPYRQSTWQLISCRWRVNNESGLVPILSRLQ</sequence>
<feature type="transmembrane region" description="Helical" evidence="1">
    <location>
        <begin position="25"/>
        <end position="50"/>
    </location>
</feature>
<proteinExistence type="predicted"/>
<evidence type="ECO:0000313" key="2">
    <source>
        <dbReference type="EnsemblMetazoa" id="CJA10106.1"/>
    </source>
</evidence>
<accession>A0A8R1DRD4</accession>
<keyword evidence="1" id="KW-1133">Transmembrane helix</keyword>
<evidence type="ECO:0000313" key="3">
    <source>
        <dbReference type="Proteomes" id="UP000005237"/>
    </source>
</evidence>
<keyword evidence="1" id="KW-0472">Membrane</keyword>
<reference evidence="3" key="1">
    <citation type="submission" date="2010-08" db="EMBL/GenBank/DDBJ databases">
        <authorList>
            <consortium name="Caenorhabditis japonica Sequencing Consortium"/>
            <person name="Wilson R.K."/>
        </authorList>
    </citation>
    <scope>NUCLEOTIDE SEQUENCE [LARGE SCALE GENOMIC DNA]</scope>
    <source>
        <strain evidence="3">DF5081</strain>
    </source>
</reference>
<reference evidence="2" key="2">
    <citation type="submission" date="2022-06" db="UniProtKB">
        <authorList>
            <consortium name="EnsemblMetazoa"/>
        </authorList>
    </citation>
    <scope>IDENTIFICATION</scope>
    <source>
        <strain evidence="2">DF5081</strain>
    </source>
</reference>
<evidence type="ECO:0000256" key="1">
    <source>
        <dbReference type="SAM" id="Phobius"/>
    </source>
</evidence>
<feature type="transmembrane region" description="Helical" evidence="1">
    <location>
        <begin position="71"/>
        <end position="94"/>
    </location>
</feature>
<protein>
    <submittedName>
        <fullName evidence="2">Uncharacterized protein</fullName>
    </submittedName>
</protein>
<name>A0A8R1DRD4_CAEJA</name>
<dbReference type="AlphaFoldDB" id="A0A8R1DRD4"/>
<keyword evidence="3" id="KW-1185">Reference proteome</keyword>
<keyword evidence="1" id="KW-0812">Transmembrane</keyword>